<protein>
    <recommendedName>
        <fullName evidence="6">Thioredoxin domain-containing protein</fullName>
    </recommendedName>
</protein>
<evidence type="ECO:0000313" key="7">
    <source>
        <dbReference type="EMBL" id="OGY64855.1"/>
    </source>
</evidence>
<dbReference type="InterPro" id="IPR012336">
    <property type="entry name" value="Thioredoxin-like_fold"/>
</dbReference>
<organism evidence="7 8">
    <name type="scientific">Candidatus Harrisonbacteria bacterium RIFCSPLOWO2_01_FULL_40_28</name>
    <dbReference type="NCBI Taxonomy" id="1798406"/>
    <lineage>
        <taxon>Bacteria</taxon>
        <taxon>Candidatus Harrisoniibacteriota</taxon>
    </lineage>
</organism>
<dbReference type="PROSITE" id="PS51352">
    <property type="entry name" value="THIOREDOXIN_2"/>
    <property type="match status" value="1"/>
</dbReference>
<dbReference type="InterPro" id="IPR013766">
    <property type="entry name" value="Thioredoxin_domain"/>
</dbReference>
<proteinExistence type="inferred from homology"/>
<dbReference type="Gene3D" id="3.40.30.10">
    <property type="entry name" value="Glutaredoxin"/>
    <property type="match status" value="1"/>
</dbReference>
<dbReference type="EMBL" id="MHJI01000031">
    <property type="protein sequence ID" value="OGY64855.1"/>
    <property type="molecule type" value="Genomic_DNA"/>
</dbReference>
<reference evidence="7 8" key="1">
    <citation type="journal article" date="2016" name="Nat. Commun.">
        <title>Thousands of microbial genomes shed light on interconnected biogeochemical processes in an aquifer system.</title>
        <authorList>
            <person name="Anantharaman K."/>
            <person name="Brown C.T."/>
            <person name="Hug L.A."/>
            <person name="Sharon I."/>
            <person name="Castelle C.J."/>
            <person name="Probst A.J."/>
            <person name="Thomas B.C."/>
            <person name="Singh A."/>
            <person name="Wilkins M.J."/>
            <person name="Karaoz U."/>
            <person name="Brodie E.L."/>
            <person name="Williams K.H."/>
            <person name="Hubbard S.S."/>
            <person name="Banfield J.F."/>
        </authorList>
    </citation>
    <scope>NUCLEOTIDE SEQUENCE [LARGE SCALE GENOMIC DNA]</scope>
</reference>
<dbReference type="Proteomes" id="UP000178517">
    <property type="component" value="Unassembled WGS sequence"/>
</dbReference>
<keyword evidence="4" id="KW-1015">Disulfide bond</keyword>
<dbReference type="SUPFAM" id="SSF52833">
    <property type="entry name" value="Thioredoxin-like"/>
    <property type="match status" value="1"/>
</dbReference>
<comment type="similarity">
    <text evidence="1">Belongs to the thioredoxin family. DsbA subfamily.</text>
</comment>
<dbReference type="PANTHER" id="PTHR13887:SF14">
    <property type="entry name" value="DISULFIDE BOND FORMATION PROTEIN D"/>
    <property type="match status" value="1"/>
</dbReference>
<evidence type="ECO:0000256" key="4">
    <source>
        <dbReference type="ARBA" id="ARBA00023157"/>
    </source>
</evidence>
<evidence type="ECO:0000313" key="8">
    <source>
        <dbReference type="Proteomes" id="UP000178517"/>
    </source>
</evidence>
<keyword evidence="2" id="KW-0732">Signal</keyword>
<dbReference type="InterPro" id="IPR036249">
    <property type="entry name" value="Thioredoxin-like_sf"/>
</dbReference>
<sequence length="180" mass="20526">MNTISSSDSDWVKGAKDAQVVLVEYSDFQCPACAFYFSLLKQLDQEFSNKIQFIYRHFPLKQIHVNAESAAWAAEAAGRQGKFWEMHDMIFENQATWSSQKNTEDIFLSYAQSLGLNSNQFKIDFDSNEVKEKVTNDYAGGIESEVNATPTFFLNGQKIKNPSNYDEFRNIIKEAIDSNS</sequence>
<dbReference type="Pfam" id="PF13462">
    <property type="entry name" value="Thioredoxin_4"/>
    <property type="match status" value="1"/>
</dbReference>
<evidence type="ECO:0000256" key="3">
    <source>
        <dbReference type="ARBA" id="ARBA00023002"/>
    </source>
</evidence>
<evidence type="ECO:0000256" key="2">
    <source>
        <dbReference type="ARBA" id="ARBA00022729"/>
    </source>
</evidence>
<dbReference type="PANTHER" id="PTHR13887">
    <property type="entry name" value="GLUTATHIONE S-TRANSFERASE KAPPA"/>
    <property type="match status" value="1"/>
</dbReference>
<comment type="caution">
    <text evidence="7">The sequence shown here is derived from an EMBL/GenBank/DDBJ whole genome shotgun (WGS) entry which is preliminary data.</text>
</comment>
<keyword evidence="5" id="KW-0676">Redox-active center</keyword>
<accession>A0A1G1ZK15</accession>
<feature type="domain" description="Thioredoxin" evidence="6">
    <location>
        <begin position="1"/>
        <end position="177"/>
    </location>
</feature>
<evidence type="ECO:0000256" key="1">
    <source>
        <dbReference type="ARBA" id="ARBA00005791"/>
    </source>
</evidence>
<keyword evidence="3" id="KW-0560">Oxidoreductase</keyword>
<dbReference type="AlphaFoldDB" id="A0A1G1ZK15"/>
<gene>
    <name evidence="7" type="ORF">A3A04_01805</name>
</gene>
<evidence type="ECO:0000256" key="5">
    <source>
        <dbReference type="ARBA" id="ARBA00023284"/>
    </source>
</evidence>
<dbReference type="STRING" id="1798406.A3A04_01805"/>
<dbReference type="GO" id="GO:0016491">
    <property type="term" value="F:oxidoreductase activity"/>
    <property type="evidence" value="ECO:0007669"/>
    <property type="project" value="UniProtKB-KW"/>
</dbReference>
<name>A0A1G1ZK15_9BACT</name>
<evidence type="ECO:0000259" key="6">
    <source>
        <dbReference type="PROSITE" id="PS51352"/>
    </source>
</evidence>